<dbReference type="SUPFAM" id="SSF53335">
    <property type="entry name" value="S-adenosyl-L-methionine-dependent methyltransferases"/>
    <property type="match status" value="1"/>
</dbReference>
<dbReference type="EMBL" id="CP062983">
    <property type="protein sequence ID" value="QPC83477.1"/>
    <property type="molecule type" value="Genomic_DNA"/>
</dbReference>
<organism evidence="1 2">
    <name type="scientific">Phototrophicus methaneseepsis</name>
    <dbReference type="NCBI Taxonomy" id="2710758"/>
    <lineage>
        <taxon>Bacteria</taxon>
        <taxon>Bacillati</taxon>
        <taxon>Chloroflexota</taxon>
        <taxon>Candidatus Thermofontia</taxon>
        <taxon>Phototrophicales</taxon>
        <taxon>Phototrophicaceae</taxon>
        <taxon>Phototrophicus</taxon>
    </lineage>
</organism>
<evidence type="ECO:0000313" key="2">
    <source>
        <dbReference type="Proteomes" id="UP000594468"/>
    </source>
</evidence>
<dbReference type="AlphaFoldDB" id="A0A7S8EAR2"/>
<proteinExistence type="predicted"/>
<sequence>MPNLVAQIAPQRSTQYAQLATQLAPYELALSPLGAKITDLQPVTLGGQAYLRFDYAGEVDEALLTEVGSLAMTSAYFEYYDHVEPIGGPLLKPLMPTYAPFLPPDIAEARRYRGKTNEMLTLFMLNVARHSSAFAHRPWQTLRVYDPLAGGGTTLLTALVLGAEVAGSDEDREAIDGIARFIRQYTKEARISCKLREEKIKNVGKRWWAEIKQGDTVRRCLMARGDVGDGAKLLHGFKKPHVIVTDLPYGIQHSGALTELLQKALPVWAEVLDEGGTLVFSWDATRFSREDMVGLVREARYFTVLDEAPYNQLTHRVDRVIQQRDILVARLTT</sequence>
<dbReference type="Gene3D" id="3.40.50.150">
    <property type="entry name" value="Vaccinia Virus protein VP39"/>
    <property type="match status" value="1"/>
</dbReference>
<accession>A0A7S8EAR2</accession>
<dbReference type="KEGG" id="pmet:G4Y79_03590"/>
<name>A0A7S8EAR2_9CHLR</name>
<dbReference type="InterPro" id="IPR029063">
    <property type="entry name" value="SAM-dependent_MTases_sf"/>
</dbReference>
<evidence type="ECO:0000313" key="1">
    <source>
        <dbReference type="EMBL" id="QPC83477.1"/>
    </source>
</evidence>
<dbReference type="RefSeq" id="WP_195171544.1">
    <property type="nucleotide sequence ID" value="NZ_CP062983.1"/>
</dbReference>
<reference evidence="1 2" key="1">
    <citation type="submission" date="2020-02" db="EMBL/GenBank/DDBJ databases">
        <authorList>
            <person name="Zheng R.K."/>
            <person name="Sun C.M."/>
        </authorList>
    </citation>
    <scope>NUCLEOTIDE SEQUENCE [LARGE SCALE GENOMIC DNA]</scope>
    <source>
        <strain evidence="2">rifampicinis</strain>
    </source>
</reference>
<protein>
    <submittedName>
        <fullName evidence="1">Uncharacterized protein</fullName>
    </submittedName>
</protein>
<gene>
    <name evidence="1" type="ORF">G4Y79_03590</name>
</gene>
<dbReference type="Proteomes" id="UP000594468">
    <property type="component" value="Chromosome"/>
</dbReference>
<keyword evidence="2" id="KW-1185">Reference proteome</keyword>